<gene>
    <name evidence="2" type="ORF">SAMN05421730_1001602</name>
</gene>
<keyword evidence="1" id="KW-1133">Transmembrane helix</keyword>
<protein>
    <submittedName>
        <fullName evidence="2">Uncharacterized protein</fullName>
    </submittedName>
</protein>
<keyword evidence="1" id="KW-0812">Transmembrane</keyword>
<evidence type="ECO:0000256" key="1">
    <source>
        <dbReference type="SAM" id="Phobius"/>
    </source>
</evidence>
<dbReference type="AlphaFoldDB" id="A0A1D3TPR7"/>
<feature type="transmembrane region" description="Helical" evidence="1">
    <location>
        <begin position="49"/>
        <end position="68"/>
    </location>
</feature>
<organism evidence="2 3">
    <name type="scientific">Anaerobium acetethylicum</name>
    <dbReference type="NCBI Taxonomy" id="1619234"/>
    <lineage>
        <taxon>Bacteria</taxon>
        <taxon>Bacillati</taxon>
        <taxon>Bacillota</taxon>
        <taxon>Clostridia</taxon>
        <taxon>Lachnospirales</taxon>
        <taxon>Lachnospiraceae</taxon>
        <taxon>Anaerobium</taxon>
    </lineage>
</organism>
<accession>A0A1D3TPR7</accession>
<keyword evidence="3" id="KW-1185">Reference proteome</keyword>
<dbReference type="STRING" id="1619234.SAMN05421730_1001602"/>
<dbReference type="Proteomes" id="UP000199315">
    <property type="component" value="Unassembled WGS sequence"/>
</dbReference>
<name>A0A1D3TPR7_9FIRM</name>
<dbReference type="InterPro" id="IPR054198">
    <property type="entry name" value="DUF6903"/>
</dbReference>
<evidence type="ECO:0000313" key="3">
    <source>
        <dbReference type="Proteomes" id="UP000199315"/>
    </source>
</evidence>
<sequence length="73" mass="8197">MEEKAAKLKTGLNALLLMFFVYLIIVGQKNIGPVKWLYGIFKTPDISQVGLAVMVAALAGILAQLYFYNRKYQ</sequence>
<proteinExistence type="predicted"/>
<reference evidence="2 3" key="1">
    <citation type="submission" date="2016-09" db="EMBL/GenBank/DDBJ databases">
        <authorList>
            <person name="Capua I."/>
            <person name="De Benedictis P."/>
            <person name="Joannis T."/>
            <person name="Lombin L.H."/>
            <person name="Cattoli G."/>
        </authorList>
    </citation>
    <scope>NUCLEOTIDE SEQUENCE [LARGE SCALE GENOMIC DNA]</scope>
    <source>
        <strain evidence="2 3">GluBS11</strain>
    </source>
</reference>
<keyword evidence="1" id="KW-0472">Membrane</keyword>
<evidence type="ECO:0000313" key="2">
    <source>
        <dbReference type="EMBL" id="SCP95486.1"/>
    </source>
</evidence>
<dbReference type="EMBL" id="FMKA01000001">
    <property type="protein sequence ID" value="SCP95486.1"/>
    <property type="molecule type" value="Genomic_DNA"/>
</dbReference>
<feature type="transmembrane region" description="Helical" evidence="1">
    <location>
        <begin position="12"/>
        <end position="29"/>
    </location>
</feature>
<dbReference type="Pfam" id="PF21844">
    <property type="entry name" value="DUF6903"/>
    <property type="match status" value="1"/>
</dbReference>
<dbReference type="RefSeq" id="WP_091229786.1">
    <property type="nucleotide sequence ID" value="NZ_FMKA01000001.1"/>
</dbReference>